<dbReference type="HOGENOM" id="CLU_063559_0_0_1"/>
<organism evidence="4">
    <name type="scientific">Oryza glumipatula</name>
    <dbReference type="NCBI Taxonomy" id="40148"/>
    <lineage>
        <taxon>Eukaryota</taxon>
        <taxon>Viridiplantae</taxon>
        <taxon>Streptophyta</taxon>
        <taxon>Embryophyta</taxon>
        <taxon>Tracheophyta</taxon>
        <taxon>Spermatophyta</taxon>
        <taxon>Magnoliopsida</taxon>
        <taxon>Liliopsida</taxon>
        <taxon>Poales</taxon>
        <taxon>Poaceae</taxon>
        <taxon>BOP clade</taxon>
        <taxon>Oryzoideae</taxon>
        <taxon>Oryzeae</taxon>
        <taxon>Oryzinae</taxon>
        <taxon>Oryza</taxon>
    </lineage>
</organism>
<protein>
    <recommendedName>
        <fullName evidence="3">HMA domain-containing protein</fullName>
    </recommendedName>
</protein>
<dbReference type="STRING" id="40148.A0A0E0BHD4"/>
<dbReference type="PANTHER" id="PTHR45868:SF14">
    <property type="entry name" value="OS08G0205500 PROTEIN"/>
    <property type="match status" value="1"/>
</dbReference>
<feature type="region of interest" description="Disordered" evidence="2">
    <location>
        <begin position="1"/>
        <end position="33"/>
    </location>
</feature>
<dbReference type="GO" id="GO:0046872">
    <property type="term" value="F:metal ion binding"/>
    <property type="evidence" value="ECO:0007669"/>
    <property type="project" value="UniProtKB-KW"/>
</dbReference>
<dbReference type="eggNOG" id="KOG1603">
    <property type="taxonomic scope" value="Eukaryota"/>
</dbReference>
<keyword evidence="1" id="KW-0479">Metal-binding</keyword>
<reference evidence="4" key="1">
    <citation type="submission" date="2015-04" db="UniProtKB">
        <authorList>
            <consortium name="EnsemblPlants"/>
        </authorList>
    </citation>
    <scope>IDENTIFICATION</scope>
</reference>
<feature type="region of interest" description="Disordered" evidence="2">
    <location>
        <begin position="82"/>
        <end position="138"/>
    </location>
</feature>
<feature type="domain" description="HMA" evidence="3">
    <location>
        <begin position="36"/>
        <end position="83"/>
    </location>
</feature>
<name>A0A0E0BHD4_9ORYZ</name>
<dbReference type="EnsemblPlants" id="OGLUM11G08340.1">
    <property type="protein sequence ID" value="OGLUM11G08340.1"/>
    <property type="gene ID" value="OGLUM11G08340"/>
</dbReference>
<dbReference type="Gramene" id="OGLUM11G08340.1">
    <property type="protein sequence ID" value="OGLUM11G08340.1"/>
    <property type="gene ID" value="OGLUM11G08340"/>
</dbReference>
<evidence type="ECO:0000259" key="3">
    <source>
        <dbReference type="Pfam" id="PF00403"/>
    </source>
</evidence>
<evidence type="ECO:0000256" key="2">
    <source>
        <dbReference type="SAM" id="MobiDB-lite"/>
    </source>
</evidence>
<dbReference type="AlphaFoldDB" id="A0A0E0BHD4"/>
<feature type="compositionally biased region" description="Basic and acidic residues" evidence="2">
    <location>
        <begin position="292"/>
        <end position="302"/>
    </location>
</feature>
<keyword evidence="5" id="KW-1185">Reference proteome</keyword>
<sequence>MEGRMASSSSPIPIPSLSPPSSHRRSPPLTPRLLAHACGRKVMKAISLKGVLRTEINPSLDKVTVVGDVDSRVLVQKLSKVGKIAEVMAPPPPPPPSPAAPSEEGKKSNSNGGEKPTSPADEKSARKDEGKDGKGNKSPAAVTAAVCKQECSKCTAGKEAATRADEAGRAGGKTASSKDATTKSSGDGDKSEPAAVAVEYQYHHHYNWAEPAMVVPVHLPYFAANTTPYYAGGYYPMPPPMSVLHHPSQLRPQPSRFDEDNTAVGSCPSLAPVRRCRLPPAAGPRPTAAARPKVDEEKERERGRMKRG</sequence>
<dbReference type="Proteomes" id="UP000026961">
    <property type="component" value="Chromosome 11"/>
</dbReference>
<evidence type="ECO:0000256" key="1">
    <source>
        <dbReference type="ARBA" id="ARBA00022723"/>
    </source>
</evidence>
<dbReference type="InterPro" id="IPR006121">
    <property type="entry name" value="HMA_dom"/>
</dbReference>
<feature type="compositionally biased region" description="Basic and acidic residues" evidence="2">
    <location>
        <begin position="120"/>
        <end position="135"/>
    </location>
</feature>
<dbReference type="Gene3D" id="3.30.70.100">
    <property type="match status" value="1"/>
</dbReference>
<feature type="compositionally biased region" description="Pro residues" evidence="2">
    <location>
        <begin position="89"/>
        <end position="99"/>
    </location>
</feature>
<feature type="compositionally biased region" description="Low complexity" evidence="2">
    <location>
        <begin position="172"/>
        <end position="185"/>
    </location>
</feature>
<dbReference type="PANTHER" id="PTHR45868">
    <property type="entry name" value="HEAVY METAL-ASSOCIATED ISOPRENYLATED PLANT PROTEIN 33-RELATED"/>
    <property type="match status" value="1"/>
</dbReference>
<proteinExistence type="predicted"/>
<evidence type="ECO:0000313" key="5">
    <source>
        <dbReference type="Proteomes" id="UP000026961"/>
    </source>
</evidence>
<dbReference type="CDD" id="cd00371">
    <property type="entry name" value="HMA"/>
    <property type="match status" value="1"/>
</dbReference>
<feature type="region of interest" description="Disordered" evidence="2">
    <location>
        <begin position="253"/>
        <end position="308"/>
    </location>
</feature>
<reference evidence="4" key="2">
    <citation type="submission" date="2018-05" db="EMBL/GenBank/DDBJ databases">
        <title>OgluRS3 (Oryza glumaepatula Reference Sequence Version 3).</title>
        <authorList>
            <person name="Zhang J."/>
            <person name="Kudrna D."/>
            <person name="Lee S."/>
            <person name="Talag J."/>
            <person name="Welchert J."/>
            <person name="Wing R.A."/>
        </authorList>
    </citation>
    <scope>NUCLEOTIDE SEQUENCE [LARGE SCALE GENOMIC DNA]</scope>
</reference>
<evidence type="ECO:0000313" key="4">
    <source>
        <dbReference type="EnsemblPlants" id="OGLUM11G08340.1"/>
    </source>
</evidence>
<accession>A0A0E0BHD4</accession>
<feature type="region of interest" description="Disordered" evidence="2">
    <location>
        <begin position="156"/>
        <end position="192"/>
    </location>
</feature>
<dbReference type="Pfam" id="PF00403">
    <property type="entry name" value="HMA"/>
    <property type="match status" value="1"/>
</dbReference>